<feature type="domain" description="HTH lacI-type" evidence="4">
    <location>
        <begin position="2"/>
        <end position="57"/>
    </location>
</feature>
<protein>
    <recommendedName>
        <fullName evidence="4">HTH lacI-type domain-containing protein</fullName>
    </recommendedName>
</protein>
<dbReference type="InterPro" id="IPR028082">
    <property type="entry name" value="Peripla_BP_I"/>
</dbReference>
<accession>S3JZ51</accession>
<dbReference type="PANTHER" id="PTHR30146">
    <property type="entry name" value="LACI-RELATED TRANSCRIPTIONAL REPRESSOR"/>
    <property type="match status" value="1"/>
</dbReference>
<dbReference type="eggNOG" id="COG1609">
    <property type="taxonomic scope" value="Bacteria"/>
</dbReference>
<reference evidence="5 6" key="1">
    <citation type="submission" date="2013-04" db="EMBL/GenBank/DDBJ databases">
        <title>The Genome Sequence of Treponema maltophilum ATCC 51939.</title>
        <authorList>
            <consortium name="The Broad Institute Genomics Platform"/>
            <person name="Earl A."/>
            <person name="Ward D."/>
            <person name="Feldgarden M."/>
            <person name="Gevers D."/>
            <person name="Leonetti C."/>
            <person name="Blanton J.M."/>
            <person name="Dewhirst F.E."/>
            <person name="Izard J."/>
            <person name="Walker B."/>
            <person name="Young S."/>
            <person name="Zeng Q."/>
            <person name="Gargeya S."/>
            <person name="Fitzgerald M."/>
            <person name="Haas B."/>
            <person name="Abouelleil A."/>
            <person name="Allen A.W."/>
            <person name="Alvarado L."/>
            <person name="Arachchi H.M."/>
            <person name="Berlin A.M."/>
            <person name="Chapman S.B."/>
            <person name="Gainer-Dewar J."/>
            <person name="Goldberg J."/>
            <person name="Griggs A."/>
            <person name="Gujja S."/>
            <person name="Hansen M."/>
            <person name="Howarth C."/>
            <person name="Imamovic A."/>
            <person name="Ireland A."/>
            <person name="Larimer J."/>
            <person name="McCowan C."/>
            <person name="Murphy C."/>
            <person name="Pearson M."/>
            <person name="Poon T.W."/>
            <person name="Priest M."/>
            <person name="Roberts A."/>
            <person name="Saif S."/>
            <person name="Shea T."/>
            <person name="Sisk P."/>
            <person name="Sykes S."/>
            <person name="Wortman J."/>
            <person name="Nusbaum C."/>
            <person name="Birren B."/>
        </authorList>
    </citation>
    <scope>NUCLEOTIDE SEQUENCE [LARGE SCALE GENOMIC DNA]</scope>
    <source>
        <strain evidence="5 6">ATCC 51939</strain>
    </source>
</reference>
<dbReference type="InterPro" id="IPR010982">
    <property type="entry name" value="Lambda_DNA-bd_dom_sf"/>
</dbReference>
<dbReference type="Proteomes" id="UP000014541">
    <property type="component" value="Unassembled WGS sequence"/>
</dbReference>
<dbReference type="InterPro" id="IPR000843">
    <property type="entry name" value="HTH_LacI"/>
</dbReference>
<dbReference type="Gene3D" id="1.10.260.40">
    <property type="entry name" value="lambda repressor-like DNA-binding domains"/>
    <property type="match status" value="1"/>
</dbReference>
<dbReference type="Pfam" id="PF00356">
    <property type="entry name" value="LacI"/>
    <property type="match status" value="1"/>
</dbReference>
<dbReference type="STRING" id="1125699.HMPREF9194_00817"/>
<dbReference type="PANTHER" id="PTHR30146:SF149">
    <property type="entry name" value="HTH-TYPE TRANSCRIPTIONAL REGULATOR EBGR"/>
    <property type="match status" value="1"/>
</dbReference>
<proteinExistence type="predicted"/>
<dbReference type="CDD" id="cd06267">
    <property type="entry name" value="PBP1_LacI_sugar_binding-like"/>
    <property type="match status" value="1"/>
</dbReference>
<dbReference type="PROSITE" id="PS50932">
    <property type="entry name" value="HTH_LACI_2"/>
    <property type="match status" value="1"/>
</dbReference>
<dbReference type="HOGENOM" id="CLU_037628_6_0_12"/>
<dbReference type="CDD" id="cd01392">
    <property type="entry name" value="HTH_LacI"/>
    <property type="match status" value="1"/>
</dbReference>
<evidence type="ECO:0000256" key="2">
    <source>
        <dbReference type="ARBA" id="ARBA00023125"/>
    </source>
</evidence>
<keyword evidence="3" id="KW-0804">Transcription</keyword>
<evidence type="ECO:0000259" key="4">
    <source>
        <dbReference type="PROSITE" id="PS50932"/>
    </source>
</evidence>
<keyword evidence="2" id="KW-0238">DNA-binding</keyword>
<organism evidence="5 6">
    <name type="scientific">Treponema maltophilum ATCC 51939</name>
    <dbReference type="NCBI Taxonomy" id="1125699"/>
    <lineage>
        <taxon>Bacteria</taxon>
        <taxon>Pseudomonadati</taxon>
        <taxon>Spirochaetota</taxon>
        <taxon>Spirochaetia</taxon>
        <taxon>Spirochaetales</taxon>
        <taxon>Treponemataceae</taxon>
        <taxon>Treponema</taxon>
    </lineage>
</organism>
<evidence type="ECO:0000256" key="1">
    <source>
        <dbReference type="ARBA" id="ARBA00023015"/>
    </source>
</evidence>
<keyword evidence="1" id="KW-0805">Transcription regulation</keyword>
<dbReference type="GO" id="GO:0000976">
    <property type="term" value="F:transcription cis-regulatory region binding"/>
    <property type="evidence" value="ECO:0007669"/>
    <property type="project" value="TreeGrafter"/>
</dbReference>
<evidence type="ECO:0000313" key="6">
    <source>
        <dbReference type="Proteomes" id="UP000014541"/>
    </source>
</evidence>
<dbReference type="Pfam" id="PF13377">
    <property type="entry name" value="Peripla_BP_3"/>
    <property type="match status" value="1"/>
</dbReference>
<name>S3JZ51_TREMA</name>
<keyword evidence="6" id="KW-1185">Reference proteome</keyword>
<dbReference type="SUPFAM" id="SSF47413">
    <property type="entry name" value="lambda repressor-like DNA-binding domains"/>
    <property type="match status" value="1"/>
</dbReference>
<evidence type="ECO:0000256" key="3">
    <source>
        <dbReference type="ARBA" id="ARBA00023163"/>
    </source>
</evidence>
<dbReference type="EMBL" id="ATFF01000006">
    <property type="protein sequence ID" value="EPF30500.1"/>
    <property type="molecule type" value="Genomic_DNA"/>
</dbReference>
<dbReference type="RefSeq" id="WP_016525111.1">
    <property type="nucleotide sequence ID" value="NZ_KE332518.1"/>
</dbReference>
<comment type="caution">
    <text evidence="5">The sequence shown here is derived from an EMBL/GenBank/DDBJ whole genome shotgun (WGS) entry which is preliminary data.</text>
</comment>
<dbReference type="SUPFAM" id="SSF53822">
    <property type="entry name" value="Periplasmic binding protein-like I"/>
    <property type="match status" value="1"/>
</dbReference>
<sequence>MTTIKDIAQLAEVSIATVSKIKNGNDRNISRATRDKVNRLIKENNYVPNAVAKGLKSKRTKTLGFILPDISNPFFPEIARGVEDIAWAHHFSVTFCNTDNDIQREEDALQLMQSKMVDGVIVTRSMFGKSSEILTKYNFPIVVVDRKGKTGREKVGEIVIDAKKAFFDVTKHLIACGCKNIAYVSAKGKYDNERYNGFKSALIHAGLNLNEESVYRAQYNVETGIEGVEKIFAQHIPDAIVCGNDLIAVGAMSALKDKQISVPENIKITGFDDIYFSRFLSPSLTTVKQPAYEMGAAAAQMLIDFIVNGKPLCMKKLDYQLIVRESTVLNSPKGGY</sequence>
<dbReference type="PATRIC" id="fig|1125699.3.peg.831"/>
<gene>
    <name evidence="5" type="ORF">HMPREF9194_00817</name>
</gene>
<dbReference type="AlphaFoldDB" id="S3JZ51"/>
<dbReference type="GO" id="GO:0003700">
    <property type="term" value="F:DNA-binding transcription factor activity"/>
    <property type="evidence" value="ECO:0007669"/>
    <property type="project" value="TreeGrafter"/>
</dbReference>
<evidence type="ECO:0000313" key="5">
    <source>
        <dbReference type="EMBL" id="EPF30500.1"/>
    </source>
</evidence>
<dbReference type="OrthoDB" id="9784962at2"/>
<dbReference type="SMART" id="SM00354">
    <property type="entry name" value="HTH_LACI"/>
    <property type="match status" value="1"/>
</dbReference>
<dbReference type="Gene3D" id="3.40.50.2300">
    <property type="match status" value="2"/>
</dbReference>
<dbReference type="InterPro" id="IPR046335">
    <property type="entry name" value="LacI/GalR-like_sensor"/>
</dbReference>